<sequence>MSRERKKLFHGKITLKLSLLISTMFVILLGIIIAAQFLYFNRVYLTTEYTKQKEKKLSDQGRDFFIDHGIDLVNSNQNNMLDALNKYSSKNSVYSMLVGNDGEVICRGSTIDELKPGYIEDIQKQIRGLVFEDDISKSFRINTRYGLPTRYIAVVYGREFYPLKPIYLVSIIKEVYTSENYLLLTKFSLYLLLLVLVLGVIAAYVFSYYITKPVLEIMDSASRIAKLDFSKKCEYKKSDELGVLAQNLNDMSDILDTTITQLEKANERLEEDINLQKAFVADVSHEFKTPLTIIRGFIEILLDKKVDKAVQEDMLNTITNEVDRMDKLVYDLLKLSKLESQGALMCKKSIDCTEMLENVASGYKVLMQNKGIVFLQEYDSQIGNMMADQYSIEQVIRNFISNAMTHTQPQKKVILSAKHHNGYVRIAVFNEGQPIEAVELDKIWNKFYRIDKARSRETGGTGLGLSICKRILELHGYHYGVMNVDNGVVFYFDAEII</sequence>
<gene>
    <name evidence="1" type="ORF">CS063_14335</name>
</gene>
<comment type="caution">
    <text evidence="1">The sequence shown here is derived from an EMBL/GenBank/DDBJ whole genome shotgun (WGS) entry which is preliminary data.</text>
</comment>
<organism evidence="1 2">
    <name type="scientific">Sporanaerobium hydrogeniformans</name>
    <dbReference type="NCBI Taxonomy" id="3072179"/>
    <lineage>
        <taxon>Bacteria</taxon>
        <taxon>Bacillati</taxon>
        <taxon>Bacillota</taxon>
        <taxon>Clostridia</taxon>
        <taxon>Lachnospirales</taxon>
        <taxon>Lachnospiraceae</taxon>
        <taxon>Sporanaerobium</taxon>
    </lineage>
</organism>
<protein>
    <submittedName>
        <fullName evidence="1">Uncharacterized protein</fullName>
    </submittedName>
</protein>
<dbReference type="Proteomes" id="UP000224460">
    <property type="component" value="Unassembled WGS sequence"/>
</dbReference>
<accession>A0AC61D9I9</accession>
<name>A0AC61D9I9_9FIRM</name>
<evidence type="ECO:0000313" key="2">
    <source>
        <dbReference type="Proteomes" id="UP000224460"/>
    </source>
</evidence>
<proteinExistence type="predicted"/>
<dbReference type="EMBL" id="PEDL01000020">
    <property type="protein sequence ID" value="PHV69672.1"/>
    <property type="molecule type" value="Genomic_DNA"/>
</dbReference>
<evidence type="ECO:0000313" key="1">
    <source>
        <dbReference type="EMBL" id="PHV69672.1"/>
    </source>
</evidence>
<reference evidence="1" key="1">
    <citation type="submission" date="2017-10" db="EMBL/GenBank/DDBJ databases">
        <title>Genome sequence of cellulolytic Lachnospiraceae bacterium XHS1971 isolated from hotspring sediment.</title>
        <authorList>
            <person name="Vasudevan G."/>
            <person name="Joshi A.J."/>
            <person name="Hivarkar S."/>
            <person name="Lanjekar V.B."/>
            <person name="Dhakephalkar P.K."/>
            <person name="Dagar S."/>
        </authorList>
    </citation>
    <scope>NUCLEOTIDE SEQUENCE</scope>
    <source>
        <strain evidence="1">XHS1971</strain>
    </source>
</reference>
<keyword evidence="2" id="KW-1185">Reference proteome</keyword>